<feature type="binding site" evidence="9">
    <location>
        <position position="164"/>
    </location>
    <ligand>
        <name>anthranilate</name>
        <dbReference type="ChEBI" id="CHEBI:16567"/>
        <label>2</label>
    </ligand>
</feature>
<evidence type="ECO:0000256" key="5">
    <source>
        <dbReference type="ARBA" id="ARBA00022822"/>
    </source>
</evidence>
<organism evidence="12 13">
    <name type="scientific">Evansella caseinilytica</name>
    <dbReference type="NCBI Taxonomy" id="1503961"/>
    <lineage>
        <taxon>Bacteria</taxon>
        <taxon>Bacillati</taxon>
        <taxon>Bacillota</taxon>
        <taxon>Bacilli</taxon>
        <taxon>Bacillales</taxon>
        <taxon>Bacillaceae</taxon>
        <taxon>Evansella</taxon>
    </lineage>
</organism>
<comment type="similarity">
    <text evidence="8">In the C-terminal section; belongs to the anthranilate phosphoribosyltransferase family.</text>
</comment>
<evidence type="ECO:0000259" key="10">
    <source>
        <dbReference type="Pfam" id="PF00591"/>
    </source>
</evidence>
<accession>A0A1H3NF28</accession>
<keyword evidence="4 9" id="KW-0808">Transferase</keyword>
<evidence type="ECO:0000256" key="2">
    <source>
        <dbReference type="ARBA" id="ARBA00022605"/>
    </source>
</evidence>
<comment type="function">
    <text evidence="9">Catalyzes the transfer of the phosphoribosyl group of 5-phosphorylribose-1-pyrophosphate (PRPP) to anthranilate to yield N-(5'-phosphoribosyl)-anthranilate (PRA).</text>
</comment>
<dbReference type="FunFam" id="3.40.1030.10:FF:000002">
    <property type="entry name" value="Anthranilate phosphoribosyltransferase"/>
    <property type="match status" value="1"/>
</dbReference>
<feature type="binding site" evidence="9">
    <location>
        <begin position="88"/>
        <end position="91"/>
    </location>
    <ligand>
        <name>5-phospho-alpha-D-ribose 1-diphosphate</name>
        <dbReference type="ChEBI" id="CHEBI:58017"/>
    </ligand>
</feature>
<feature type="domain" description="Glycosyl transferase family 3 N-terminal" evidence="11">
    <location>
        <begin position="5"/>
        <end position="63"/>
    </location>
</feature>
<comment type="similarity">
    <text evidence="9">Belongs to the anthranilate phosphoribosyltransferase family.</text>
</comment>
<evidence type="ECO:0000313" key="12">
    <source>
        <dbReference type="EMBL" id="SDY87270.1"/>
    </source>
</evidence>
<feature type="binding site" evidence="9">
    <location>
        <position position="118"/>
    </location>
    <ligand>
        <name>5-phospho-alpha-D-ribose 1-diphosphate</name>
        <dbReference type="ChEBI" id="CHEBI:58017"/>
    </ligand>
</feature>
<comment type="pathway">
    <text evidence="1 9">Amino-acid biosynthesis; L-tryptophan biosynthesis; L-tryptophan from chorismate: step 2/5.</text>
</comment>
<evidence type="ECO:0000256" key="1">
    <source>
        <dbReference type="ARBA" id="ARBA00004907"/>
    </source>
</evidence>
<keyword evidence="5 9" id="KW-0822">Tryptophan biosynthesis</keyword>
<feature type="binding site" evidence="9">
    <location>
        <begin position="106"/>
        <end position="114"/>
    </location>
    <ligand>
        <name>5-phospho-alpha-D-ribose 1-diphosphate</name>
        <dbReference type="ChEBI" id="CHEBI:58017"/>
    </ligand>
</feature>
<comment type="subunit">
    <text evidence="9">Homodimer.</text>
</comment>
<feature type="binding site" evidence="9">
    <location>
        <position position="224"/>
    </location>
    <ligand>
        <name>Mg(2+)</name>
        <dbReference type="ChEBI" id="CHEBI:18420"/>
        <label>2</label>
    </ligand>
</feature>
<dbReference type="STRING" id="1503961.SAMN05421736_10446"/>
<dbReference type="Proteomes" id="UP000198935">
    <property type="component" value="Unassembled WGS sequence"/>
</dbReference>
<comment type="caution">
    <text evidence="9">Lacks conserved residue(s) required for the propagation of feature annotation.</text>
</comment>
<feature type="binding site" evidence="9">
    <location>
        <position position="78"/>
    </location>
    <ligand>
        <name>anthranilate</name>
        <dbReference type="ChEBI" id="CHEBI:16567"/>
        <label>1</label>
    </ligand>
</feature>
<dbReference type="PANTHER" id="PTHR43285">
    <property type="entry name" value="ANTHRANILATE PHOSPHORIBOSYLTRANSFERASE"/>
    <property type="match status" value="1"/>
</dbReference>
<feature type="binding site" evidence="9">
    <location>
        <position position="90"/>
    </location>
    <ligand>
        <name>Mg(2+)</name>
        <dbReference type="ChEBI" id="CHEBI:18420"/>
        <label>1</label>
    </ligand>
</feature>
<dbReference type="OrthoDB" id="9806430at2"/>
<dbReference type="Pfam" id="PF00591">
    <property type="entry name" value="Glycos_transf_3"/>
    <property type="match status" value="1"/>
</dbReference>
<keyword evidence="9" id="KW-0479">Metal-binding</keyword>
<dbReference type="EMBL" id="FNPI01000004">
    <property type="protein sequence ID" value="SDY87270.1"/>
    <property type="molecule type" value="Genomic_DNA"/>
</dbReference>
<feature type="binding site" evidence="9">
    <location>
        <position position="109"/>
    </location>
    <ligand>
        <name>anthranilate</name>
        <dbReference type="ChEBI" id="CHEBI:16567"/>
        <label>1</label>
    </ligand>
</feature>
<feature type="binding site" evidence="9">
    <location>
        <position position="223"/>
    </location>
    <ligand>
        <name>Mg(2+)</name>
        <dbReference type="ChEBI" id="CHEBI:18420"/>
        <label>2</label>
    </ligand>
</feature>
<evidence type="ECO:0000256" key="8">
    <source>
        <dbReference type="ARBA" id="ARBA00061188"/>
    </source>
</evidence>
<dbReference type="UniPathway" id="UPA00035">
    <property type="reaction ID" value="UER00041"/>
</dbReference>
<dbReference type="GO" id="GO:0000287">
    <property type="term" value="F:magnesium ion binding"/>
    <property type="evidence" value="ECO:0007669"/>
    <property type="project" value="UniProtKB-UniRule"/>
</dbReference>
<feature type="domain" description="Glycosyl transferase family 3" evidence="10">
    <location>
        <begin position="73"/>
        <end position="317"/>
    </location>
</feature>
<keyword evidence="9" id="KW-0460">Magnesium</keyword>
<evidence type="ECO:0000256" key="3">
    <source>
        <dbReference type="ARBA" id="ARBA00022676"/>
    </source>
</evidence>
<dbReference type="Gene3D" id="1.20.970.10">
    <property type="entry name" value="Transferase, Pyrimidine Nucleoside Phosphorylase, Chain C"/>
    <property type="match status" value="1"/>
</dbReference>
<keyword evidence="3 9" id="KW-0328">Glycosyltransferase</keyword>
<comment type="catalytic activity">
    <reaction evidence="7 9">
        <text>N-(5-phospho-beta-D-ribosyl)anthranilate + diphosphate = 5-phospho-alpha-D-ribose 1-diphosphate + anthranilate</text>
        <dbReference type="Rhea" id="RHEA:11768"/>
        <dbReference type="ChEBI" id="CHEBI:16567"/>
        <dbReference type="ChEBI" id="CHEBI:18277"/>
        <dbReference type="ChEBI" id="CHEBI:33019"/>
        <dbReference type="ChEBI" id="CHEBI:58017"/>
        <dbReference type="EC" id="2.4.2.18"/>
    </reaction>
</comment>
<dbReference type="NCBIfam" id="TIGR01245">
    <property type="entry name" value="trpD"/>
    <property type="match status" value="1"/>
</dbReference>
<dbReference type="InterPro" id="IPR017459">
    <property type="entry name" value="Glycosyl_Trfase_fam3_N_dom"/>
</dbReference>
<evidence type="ECO:0000256" key="4">
    <source>
        <dbReference type="ARBA" id="ARBA00022679"/>
    </source>
</evidence>
<dbReference type="SUPFAM" id="SSF47648">
    <property type="entry name" value="Nucleoside phosphorylase/phosphoribosyltransferase N-terminal domain"/>
    <property type="match status" value="1"/>
</dbReference>
<dbReference type="Pfam" id="PF02885">
    <property type="entry name" value="Glycos_trans_3N"/>
    <property type="match status" value="1"/>
</dbReference>
<dbReference type="GO" id="GO:0000162">
    <property type="term" value="P:L-tryptophan biosynthetic process"/>
    <property type="evidence" value="ECO:0007669"/>
    <property type="project" value="UniProtKB-UniRule"/>
</dbReference>
<keyword evidence="13" id="KW-1185">Reference proteome</keyword>
<keyword evidence="6 9" id="KW-0057">Aromatic amino acid biosynthesis</keyword>
<feature type="binding site" evidence="9">
    <location>
        <position position="86"/>
    </location>
    <ligand>
        <name>5-phospho-alpha-D-ribose 1-diphosphate</name>
        <dbReference type="ChEBI" id="CHEBI:58017"/>
    </ligand>
</feature>
<protein>
    <recommendedName>
        <fullName evidence="9">Anthranilate phosphoribosyltransferase</fullName>
        <ecNumber evidence="9">2.4.2.18</ecNumber>
    </recommendedName>
</protein>
<dbReference type="Gene3D" id="3.40.1030.10">
    <property type="entry name" value="Nucleoside phosphorylase/phosphoribosyltransferase catalytic domain"/>
    <property type="match status" value="1"/>
</dbReference>
<evidence type="ECO:0000256" key="6">
    <source>
        <dbReference type="ARBA" id="ARBA00023141"/>
    </source>
</evidence>
<feature type="binding site" evidence="9">
    <location>
        <position position="78"/>
    </location>
    <ligand>
        <name>5-phospho-alpha-D-ribose 1-diphosphate</name>
        <dbReference type="ChEBI" id="CHEBI:58017"/>
    </ligand>
</feature>
<comment type="cofactor">
    <cofactor evidence="9">
        <name>Mg(2+)</name>
        <dbReference type="ChEBI" id="CHEBI:18420"/>
    </cofactor>
    <text evidence="9">Binds 2 magnesium ions per monomer.</text>
</comment>
<feature type="binding site" evidence="9">
    <location>
        <begin position="81"/>
        <end position="82"/>
    </location>
    <ligand>
        <name>5-phospho-alpha-D-ribose 1-diphosphate</name>
        <dbReference type="ChEBI" id="CHEBI:58017"/>
    </ligand>
</feature>
<keyword evidence="2 9" id="KW-0028">Amino-acid biosynthesis</keyword>
<dbReference type="PANTHER" id="PTHR43285:SF2">
    <property type="entry name" value="ANTHRANILATE PHOSPHORIBOSYLTRANSFERASE"/>
    <property type="match status" value="1"/>
</dbReference>
<dbReference type="InterPro" id="IPR035902">
    <property type="entry name" value="Nuc_phospho_transferase"/>
</dbReference>
<dbReference type="InterPro" id="IPR005940">
    <property type="entry name" value="Anthranilate_Pribosyl_Tfrase"/>
</dbReference>
<dbReference type="GO" id="GO:0005829">
    <property type="term" value="C:cytosol"/>
    <property type="evidence" value="ECO:0007669"/>
    <property type="project" value="TreeGrafter"/>
</dbReference>
<dbReference type="InterPro" id="IPR036320">
    <property type="entry name" value="Glycosyl_Trfase_fam3_N_dom_sf"/>
</dbReference>
<dbReference type="GO" id="GO:0004048">
    <property type="term" value="F:anthranilate phosphoribosyltransferase activity"/>
    <property type="evidence" value="ECO:0007669"/>
    <property type="project" value="UniProtKB-UniRule"/>
</dbReference>
<proteinExistence type="inferred from homology"/>
<dbReference type="SUPFAM" id="SSF52418">
    <property type="entry name" value="Nucleoside phosphorylase/phosphoribosyltransferase catalytic domain"/>
    <property type="match status" value="1"/>
</dbReference>
<dbReference type="AlphaFoldDB" id="A0A1H3NF28"/>
<sequence length="337" mass="35777">MNGMIEKLLSGDVLSEQEAKELVLTMLNGTVSDEQIVSILTILRYRGETVEEIVGFAKGMQEASIQIHPPFPVIDTCGTGGDGVGTFNISTAAAILLSSLSVPVAKHGNRGVSSKTGSADVLEYLDIPIQTTEQAAVKSLETYHLCFLFAPQYHSAMKHVGKARRGMGIKTIFNLLGPLTNPAGASTRLIGVYDDDIAKKMAAAAIALGIDRAMFVTGEDGLDELTITGKTAVVEVKSGELHEYELTPQEVGLPFGKLEPLLVASPEESAMMIEAVFQKKGPEEAENILLFNAGAALYLFGAVTSIAEGVHEAGKALGDPVMNQLHRLQTLNKGVIA</sequence>
<evidence type="ECO:0000256" key="9">
    <source>
        <dbReference type="HAMAP-Rule" id="MF_00211"/>
    </source>
</evidence>
<evidence type="ECO:0000256" key="7">
    <source>
        <dbReference type="ARBA" id="ARBA00052328"/>
    </source>
</evidence>
<evidence type="ECO:0000313" key="13">
    <source>
        <dbReference type="Proteomes" id="UP000198935"/>
    </source>
</evidence>
<dbReference type="HAMAP" id="MF_00211">
    <property type="entry name" value="TrpD"/>
    <property type="match status" value="1"/>
</dbReference>
<gene>
    <name evidence="9" type="primary">trpD</name>
    <name evidence="12" type="ORF">SAMN05421736_10446</name>
</gene>
<dbReference type="EC" id="2.4.2.18" evidence="9"/>
<feature type="binding site" evidence="9">
    <location>
        <position position="224"/>
    </location>
    <ligand>
        <name>Mg(2+)</name>
        <dbReference type="ChEBI" id="CHEBI:18420"/>
        <label>1</label>
    </ligand>
</feature>
<dbReference type="InterPro" id="IPR000312">
    <property type="entry name" value="Glycosyl_Trfase_fam3"/>
</dbReference>
<reference evidence="13" key="1">
    <citation type="submission" date="2016-10" db="EMBL/GenBank/DDBJ databases">
        <authorList>
            <person name="Varghese N."/>
            <person name="Submissions S."/>
        </authorList>
    </citation>
    <scope>NUCLEOTIDE SEQUENCE [LARGE SCALE GENOMIC DNA]</scope>
    <source>
        <strain evidence="13">SP</strain>
    </source>
</reference>
<evidence type="ECO:0000259" key="11">
    <source>
        <dbReference type="Pfam" id="PF02885"/>
    </source>
</evidence>
<name>A0A1H3NF28_9BACI</name>